<keyword evidence="3 4" id="KW-0663">Pyridoxal phosphate</keyword>
<dbReference type="GO" id="GO:0008483">
    <property type="term" value="F:transaminase activity"/>
    <property type="evidence" value="ECO:0007669"/>
    <property type="project" value="TreeGrafter"/>
</dbReference>
<dbReference type="InterPro" id="IPR015422">
    <property type="entry name" value="PyrdxlP-dep_Trfase_small"/>
</dbReference>
<dbReference type="Gene3D" id="3.40.640.10">
    <property type="entry name" value="Type I PLP-dependent aspartate aminotransferase-like (Major domain)"/>
    <property type="match status" value="1"/>
</dbReference>
<comment type="similarity">
    <text evidence="4">Belongs to the DegT/DnrJ/EryC1 family.</text>
</comment>
<comment type="caution">
    <text evidence="5">The sequence shown here is derived from an EMBL/GenBank/DDBJ whole genome shotgun (WGS) entry which is preliminary data.</text>
</comment>
<dbReference type="Pfam" id="PF01041">
    <property type="entry name" value="DegT_DnrJ_EryC1"/>
    <property type="match status" value="1"/>
</dbReference>
<dbReference type="AlphaFoldDB" id="A0A9W6HU26"/>
<evidence type="ECO:0000256" key="4">
    <source>
        <dbReference type="RuleBase" id="RU004508"/>
    </source>
</evidence>
<keyword evidence="6" id="KW-1185">Reference proteome</keyword>
<organism evidence="5 6">
    <name type="scientific">Microbacterium keratanolyticum</name>
    <dbReference type="NCBI Taxonomy" id="67574"/>
    <lineage>
        <taxon>Bacteria</taxon>
        <taxon>Bacillati</taxon>
        <taxon>Actinomycetota</taxon>
        <taxon>Actinomycetes</taxon>
        <taxon>Micrococcales</taxon>
        <taxon>Microbacteriaceae</taxon>
        <taxon>Microbacterium</taxon>
    </lineage>
</organism>
<evidence type="ECO:0000256" key="3">
    <source>
        <dbReference type="PIRSR" id="PIRSR000390-2"/>
    </source>
</evidence>
<dbReference type="Proteomes" id="UP001142325">
    <property type="component" value="Unassembled WGS sequence"/>
</dbReference>
<dbReference type="EMBL" id="BSET01000002">
    <property type="protein sequence ID" value="GLK02936.1"/>
    <property type="molecule type" value="Genomic_DNA"/>
</dbReference>
<proteinExistence type="inferred from homology"/>
<dbReference type="PANTHER" id="PTHR30244">
    <property type="entry name" value="TRANSAMINASE"/>
    <property type="match status" value="1"/>
</dbReference>
<dbReference type="RefSeq" id="WP_204937754.1">
    <property type="nucleotide sequence ID" value="NZ_BAAAUM010000002.1"/>
</dbReference>
<gene>
    <name evidence="5" type="ORF">GCM10017596_26510</name>
</gene>
<feature type="modified residue" description="N6-(pyridoxal phosphate)lysine" evidence="3">
    <location>
        <position position="179"/>
    </location>
</feature>
<dbReference type="SUPFAM" id="SSF53383">
    <property type="entry name" value="PLP-dependent transferases"/>
    <property type="match status" value="1"/>
</dbReference>
<reference evidence="5" key="2">
    <citation type="submission" date="2023-01" db="EMBL/GenBank/DDBJ databases">
        <authorList>
            <person name="Sun Q."/>
            <person name="Evtushenko L."/>
        </authorList>
    </citation>
    <scope>NUCLEOTIDE SEQUENCE</scope>
    <source>
        <strain evidence="5">VKM Ac-1958</strain>
    </source>
</reference>
<reference evidence="5" key="1">
    <citation type="journal article" date="2014" name="Int. J. Syst. Evol. Microbiol.">
        <title>Complete genome sequence of Corynebacterium casei LMG S-19264T (=DSM 44701T), isolated from a smear-ripened cheese.</title>
        <authorList>
            <consortium name="US DOE Joint Genome Institute (JGI-PGF)"/>
            <person name="Walter F."/>
            <person name="Albersmeier A."/>
            <person name="Kalinowski J."/>
            <person name="Ruckert C."/>
        </authorList>
    </citation>
    <scope>NUCLEOTIDE SEQUENCE</scope>
    <source>
        <strain evidence="5">VKM Ac-1958</strain>
    </source>
</reference>
<sequence length="370" mass="40201">MRLNIPLTGDLEVEAVREVIESGYLTQGPKTAAFEAAIREYTEARHAAAVSSATTGLHLALVALGVQPGDEVIIPGFSFPATANAVIQQGAIPVFVDIDIETFNLDPSLLEQAITERTRVIMPVHAFGLCADMDAINDIADRHGLPVLEDAACALGGTYHGRHAGTLGTAGVYSFHPRKIITTAEGGMITTDNDELAARIGVLRAHGAVRGELFMEFVDAGFNYRLSDVHSAIGLAQMQRITEIVDGRRAAAQKLRAALEGIDGVRLPIEPKTIAHTYQSFVILLDDDIDRDEVIRRMRTRDIETTLGTYGMHLQPYFRDRFGISDAQLPQTTRAHHQALTLPLYPQLEASDMVTIADALRASVAESRRG</sequence>
<dbReference type="InterPro" id="IPR000653">
    <property type="entry name" value="DegT/StrS_aminotransferase"/>
</dbReference>
<protein>
    <submittedName>
        <fullName evidence="5">Perosamine synthetase</fullName>
    </submittedName>
</protein>
<dbReference type="GO" id="GO:0000271">
    <property type="term" value="P:polysaccharide biosynthetic process"/>
    <property type="evidence" value="ECO:0007669"/>
    <property type="project" value="TreeGrafter"/>
</dbReference>
<dbReference type="InterPro" id="IPR015424">
    <property type="entry name" value="PyrdxlP-dep_Trfase"/>
</dbReference>
<feature type="active site" description="Proton acceptor" evidence="2">
    <location>
        <position position="179"/>
    </location>
</feature>
<evidence type="ECO:0000256" key="2">
    <source>
        <dbReference type="PIRSR" id="PIRSR000390-1"/>
    </source>
</evidence>
<dbReference type="Gene3D" id="3.90.1150.10">
    <property type="entry name" value="Aspartate Aminotransferase, domain 1"/>
    <property type="match status" value="1"/>
</dbReference>
<dbReference type="InterPro" id="IPR015421">
    <property type="entry name" value="PyrdxlP-dep_Trfase_major"/>
</dbReference>
<dbReference type="GO" id="GO:0030170">
    <property type="term" value="F:pyridoxal phosphate binding"/>
    <property type="evidence" value="ECO:0007669"/>
    <property type="project" value="TreeGrafter"/>
</dbReference>
<evidence type="ECO:0000313" key="5">
    <source>
        <dbReference type="EMBL" id="GLK02936.1"/>
    </source>
</evidence>
<dbReference type="PANTHER" id="PTHR30244:SF34">
    <property type="entry name" value="DTDP-4-AMINO-4,6-DIDEOXYGALACTOSE TRANSAMINASE"/>
    <property type="match status" value="1"/>
</dbReference>
<evidence type="ECO:0000313" key="6">
    <source>
        <dbReference type="Proteomes" id="UP001142325"/>
    </source>
</evidence>
<accession>A0A9W6HU26</accession>
<evidence type="ECO:0000256" key="1">
    <source>
        <dbReference type="ARBA" id="ARBA00001933"/>
    </source>
</evidence>
<name>A0A9W6HU26_9MICO</name>
<dbReference type="PIRSF" id="PIRSF000390">
    <property type="entry name" value="PLP_StrS"/>
    <property type="match status" value="1"/>
</dbReference>
<dbReference type="CDD" id="cd00616">
    <property type="entry name" value="AHBA_syn"/>
    <property type="match status" value="1"/>
</dbReference>
<comment type="cofactor">
    <cofactor evidence="1">
        <name>pyridoxal 5'-phosphate</name>
        <dbReference type="ChEBI" id="CHEBI:597326"/>
    </cofactor>
</comment>